<reference evidence="1 2" key="1">
    <citation type="submission" date="2019-04" db="EMBL/GenBank/DDBJ databases">
        <authorList>
            <person name="Van Vliet M D."/>
        </authorList>
    </citation>
    <scope>NUCLEOTIDE SEQUENCE [LARGE SCALE GENOMIC DNA]</scope>
    <source>
        <strain evidence="1 2">F1</strain>
    </source>
</reference>
<organism evidence="1 2">
    <name type="scientific">Pontiella desulfatans</name>
    <dbReference type="NCBI Taxonomy" id="2750659"/>
    <lineage>
        <taxon>Bacteria</taxon>
        <taxon>Pseudomonadati</taxon>
        <taxon>Kiritimatiellota</taxon>
        <taxon>Kiritimatiellia</taxon>
        <taxon>Kiritimatiellales</taxon>
        <taxon>Pontiellaceae</taxon>
        <taxon>Pontiella</taxon>
    </lineage>
</organism>
<dbReference type="SUPFAM" id="SSF53474">
    <property type="entry name" value="alpha/beta-Hydrolases"/>
    <property type="match status" value="1"/>
</dbReference>
<sequence>MPKGGAMKRQAVIYLHGIGEQKAGYSHKSAEKLQETFVKLLKKKDASVSSPDLICREVVWAPITSDPQAELWRRVNSKHDLDMVKLRKFLISFAGDAIAYQKTGEGDEVYNEIDAKVQSVIDAVKNEYDGDDVEFTFVAHSLGSIIVSNYLYDHADDITATNLFTLGSPIAVWALRYGDPAKADSPTQVERPNGAWINILDDEDIIGYPLRELNPHYKKAVDMDYVTEIGGVISMGNPISHIGYWEDNNAIKPIAYKLVLDYLRIHQNKPYSKPAYLKYIRSLWNV</sequence>
<dbReference type="EMBL" id="CAAHFG010000003">
    <property type="protein sequence ID" value="VGO16081.1"/>
    <property type="molecule type" value="Genomic_DNA"/>
</dbReference>
<dbReference type="InterPro" id="IPR029058">
    <property type="entry name" value="AB_hydrolase_fold"/>
</dbReference>
<gene>
    <name evidence="1" type="ORF">PDESU_04671</name>
</gene>
<proteinExistence type="predicted"/>
<dbReference type="AlphaFoldDB" id="A0A6C2U995"/>
<dbReference type="Proteomes" id="UP000366872">
    <property type="component" value="Unassembled WGS sequence"/>
</dbReference>
<dbReference type="Gene3D" id="3.40.50.1820">
    <property type="entry name" value="alpha/beta hydrolase"/>
    <property type="match status" value="1"/>
</dbReference>
<keyword evidence="2" id="KW-1185">Reference proteome</keyword>
<accession>A0A6C2U995</accession>
<name>A0A6C2U995_PONDE</name>
<evidence type="ECO:0000313" key="1">
    <source>
        <dbReference type="EMBL" id="VGO16081.1"/>
    </source>
</evidence>
<evidence type="ECO:0000313" key="2">
    <source>
        <dbReference type="Proteomes" id="UP000366872"/>
    </source>
</evidence>
<protein>
    <submittedName>
        <fullName evidence="1">Uncharacterized protein</fullName>
    </submittedName>
</protein>